<keyword evidence="4" id="KW-0010">Activator</keyword>
<dbReference type="Proteomes" id="UP001460270">
    <property type="component" value="Unassembled WGS sequence"/>
</dbReference>
<feature type="region of interest" description="Disordered" evidence="8">
    <location>
        <begin position="113"/>
        <end position="152"/>
    </location>
</feature>
<dbReference type="GO" id="GO:0000981">
    <property type="term" value="F:DNA-binding transcription factor activity, RNA polymerase II-specific"/>
    <property type="evidence" value="ECO:0007669"/>
    <property type="project" value="TreeGrafter"/>
</dbReference>
<evidence type="ECO:0000256" key="2">
    <source>
        <dbReference type="ARBA" id="ARBA00023015"/>
    </source>
</evidence>
<feature type="domain" description="BZIP" evidence="9">
    <location>
        <begin position="478"/>
        <end position="523"/>
    </location>
</feature>
<evidence type="ECO:0000256" key="3">
    <source>
        <dbReference type="ARBA" id="ARBA00023125"/>
    </source>
</evidence>
<feature type="compositionally biased region" description="Low complexity" evidence="8">
    <location>
        <begin position="338"/>
        <end position="363"/>
    </location>
</feature>
<evidence type="ECO:0000259" key="9">
    <source>
        <dbReference type="PROSITE" id="PS50217"/>
    </source>
</evidence>
<dbReference type="AlphaFoldDB" id="A0AAW0NJN5"/>
<dbReference type="PROSITE" id="PS00036">
    <property type="entry name" value="BZIP_BASIC"/>
    <property type="match status" value="1"/>
</dbReference>
<accession>A0AAW0NJN5</accession>
<feature type="coiled-coil region" evidence="7">
    <location>
        <begin position="496"/>
        <end position="523"/>
    </location>
</feature>
<dbReference type="CDD" id="cd14720">
    <property type="entry name" value="bZIP_NFE2-like"/>
    <property type="match status" value="1"/>
</dbReference>
<keyword evidence="7" id="KW-0175">Coiled coil</keyword>
<dbReference type="EMBL" id="JBBPFD010000014">
    <property type="protein sequence ID" value="KAK7898539.1"/>
    <property type="molecule type" value="Genomic_DNA"/>
</dbReference>
<evidence type="ECO:0000256" key="8">
    <source>
        <dbReference type="SAM" id="MobiDB-lite"/>
    </source>
</evidence>
<feature type="region of interest" description="Disordered" evidence="8">
    <location>
        <begin position="578"/>
        <end position="599"/>
    </location>
</feature>
<dbReference type="GO" id="GO:0000978">
    <property type="term" value="F:RNA polymerase II cis-regulatory region sequence-specific DNA binding"/>
    <property type="evidence" value="ECO:0007669"/>
    <property type="project" value="InterPro"/>
</dbReference>
<dbReference type="Pfam" id="PF03131">
    <property type="entry name" value="bZIP_Maf"/>
    <property type="match status" value="1"/>
</dbReference>
<proteinExistence type="inferred from homology"/>
<dbReference type="InterPro" id="IPR004827">
    <property type="entry name" value="bZIP"/>
</dbReference>
<dbReference type="PROSITE" id="PS50217">
    <property type="entry name" value="BZIP"/>
    <property type="match status" value="1"/>
</dbReference>
<evidence type="ECO:0000256" key="4">
    <source>
        <dbReference type="ARBA" id="ARBA00023159"/>
    </source>
</evidence>
<organism evidence="10 11">
    <name type="scientific">Mugilogobius chulae</name>
    <name type="common">yellowstripe goby</name>
    <dbReference type="NCBI Taxonomy" id="88201"/>
    <lineage>
        <taxon>Eukaryota</taxon>
        <taxon>Metazoa</taxon>
        <taxon>Chordata</taxon>
        <taxon>Craniata</taxon>
        <taxon>Vertebrata</taxon>
        <taxon>Euteleostomi</taxon>
        <taxon>Actinopterygii</taxon>
        <taxon>Neopterygii</taxon>
        <taxon>Teleostei</taxon>
        <taxon>Neoteleostei</taxon>
        <taxon>Acanthomorphata</taxon>
        <taxon>Gobiaria</taxon>
        <taxon>Gobiiformes</taxon>
        <taxon>Gobioidei</taxon>
        <taxon>Gobiidae</taxon>
        <taxon>Gobionellinae</taxon>
        <taxon>Mugilogobius</taxon>
    </lineage>
</organism>
<dbReference type="GO" id="GO:0005634">
    <property type="term" value="C:nucleus"/>
    <property type="evidence" value="ECO:0007669"/>
    <property type="project" value="TreeGrafter"/>
</dbReference>
<name>A0AAW0NJN5_9GOBI</name>
<dbReference type="FunFam" id="1.10.880.10:FF:000004">
    <property type="entry name" value="Nuclear factor, erythroid 2"/>
    <property type="match status" value="1"/>
</dbReference>
<evidence type="ECO:0000256" key="6">
    <source>
        <dbReference type="ARBA" id="ARBA00023242"/>
    </source>
</evidence>
<dbReference type="PANTHER" id="PTHR24411">
    <property type="entry name" value="NUCLEAR FACTOR ERYTHROID 2-RELATED FACTOR"/>
    <property type="match status" value="1"/>
</dbReference>
<feature type="region of interest" description="Disordered" evidence="8">
    <location>
        <begin position="337"/>
        <end position="363"/>
    </location>
</feature>
<dbReference type="SUPFAM" id="SSF47454">
    <property type="entry name" value="A DNA-binding domain in eukaryotic transcription factors"/>
    <property type="match status" value="1"/>
</dbReference>
<evidence type="ECO:0000313" key="10">
    <source>
        <dbReference type="EMBL" id="KAK7898539.1"/>
    </source>
</evidence>
<keyword evidence="11" id="KW-1185">Reference proteome</keyword>
<keyword evidence="3" id="KW-0238">DNA-binding</keyword>
<evidence type="ECO:0000256" key="7">
    <source>
        <dbReference type="SAM" id="Coils"/>
    </source>
</evidence>
<evidence type="ECO:0000256" key="1">
    <source>
        <dbReference type="ARBA" id="ARBA00008157"/>
    </source>
</evidence>
<dbReference type="PANTHER" id="PTHR24411:SF8">
    <property type="entry name" value="NUCLEAR FACTOR ERYTHROID 2-RELATED FACTOR 3"/>
    <property type="match status" value="1"/>
</dbReference>
<dbReference type="Gene3D" id="1.10.880.10">
    <property type="entry name" value="Transcription factor, Skn-1-like, DNA-binding domain"/>
    <property type="match status" value="1"/>
</dbReference>
<gene>
    <name evidence="10" type="ORF">WMY93_019392</name>
</gene>
<dbReference type="InterPro" id="IPR004826">
    <property type="entry name" value="bZIP_Maf"/>
</dbReference>
<protein>
    <recommendedName>
        <fullName evidence="9">BZIP domain-containing protein</fullName>
    </recommendedName>
</protein>
<dbReference type="InterPro" id="IPR008917">
    <property type="entry name" value="TF_DNA-bd_sf"/>
</dbReference>
<keyword evidence="2" id="KW-0805">Transcription regulation</keyword>
<comment type="caution">
    <text evidence="10">The sequence shown here is derived from an EMBL/GenBank/DDBJ whole genome shotgun (WGS) entry which is preliminary data.</text>
</comment>
<evidence type="ECO:0000256" key="5">
    <source>
        <dbReference type="ARBA" id="ARBA00023163"/>
    </source>
</evidence>
<sequence>MQFAKKYFTDGLIQLTILLSLIGVRVDIDSYLNGYYSPLIEINLGPSSAYTQTPFHSLRDTLDGYSVHPKCPELDYFFASRRLLDEVRSLGSPRFPSPQLNAWLVHQVHQADCGQKSDSSNGDAEEEDSTEPEGRDVREHLPDSGQEEGDSSQVVVVLETGPCCDTGACDGSKLVNPFHTLPLASPMTTNPSGALSCRASFTQLCPRLSWLETDRQRDRPGLSGQCSSAGAGHRPVQCLQRRCESREHQSAGRHHVPAHNGAAAEHRPILPGLALGLAALPFASVCNYTGSSSQGLGGGLDEAVFDHINQLGLEGLDSMDQQLLSCLDPQLLEDFDSDSGLSLESSSGGPASPGSSDMSSSSSLCEEECGATGYSSEVDSKSLLDHTSWSPVDLSENVWHDHSYASPPPLTYPHKGIKEEPLSDEEECGLEERELSRDEVRARAMCLPFSVLQIVNMPVEEFLEVLDSHGFSAEQVTLLRDIRRRGKNKLAAQNCRKRKLDAITGLQEEVARLQAQRDRLLREKRLTAKTMCAVGQQIQQLTRDVLSRLRDPLGQPLTPDRYSLQCGANGRVVLVPARRPAVSGASGNKTDKRKKGKKQ</sequence>
<comment type="similarity">
    <text evidence="1">Belongs to the bZIP family. CNC subfamily.</text>
</comment>
<dbReference type="InterPro" id="IPR047167">
    <property type="entry name" value="NFE2-like"/>
</dbReference>
<dbReference type="SMART" id="SM00338">
    <property type="entry name" value="BRLZ"/>
    <property type="match status" value="1"/>
</dbReference>
<keyword evidence="5" id="KW-0804">Transcription</keyword>
<evidence type="ECO:0000313" key="11">
    <source>
        <dbReference type="Proteomes" id="UP001460270"/>
    </source>
</evidence>
<reference evidence="11" key="1">
    <citation type="submission" date="2024-04" db="EMBL/GenBank/DDBJ databases">
        <title>Salinicola lusitanus LLJ914,a marine bacterium isolated from the Okinawa Trough.</title>
        <authorList>
            <person name="Li J."/>
        </authorList>
    </citation>
    <scope>NUCLEOTIDE SEQUENCE [LARGE SCALE GENOMIC DNA]</scope>
</reference>
<keyword evidence="6" id="KW-0539">Nucleus</keyword>
<feature type="compositionally biased region" description="Basic and acidic residues" evidence="8">
    <location>
        <begin position="132"/>
        <end position="142"/>
    </location>
</feature>